<dbReference type="InterPro" id="IPR050815">
    <property type="entry name" value="TF_fung"/>
</dbReference>
<dbReference type="Proteomes" id="UP000244722">
    <property type="component" value="Unassembled WGS sequence"/>
</dbReference>
<comment type="caution">
    <text evidence="8">The sequence shown here is derived from an EMBL/GenBank/DDBJ whole genome shotgun (WGS) entry which is preliminary data.</text>
</comment>
<feature type="compositionally biased region" description="Basic and acidic residues" evidence="6">
    <location>
        <begin position="83"/>
        <end position="92"/>
    </location>
</feature>
<dbReference type="PANTHER" id="PTHR47338">
    <property type="entry name" value="ZN(II)2CYS6 TRANSCRIPTION FACTOR (EUROFUNG)-RELATED"/>
    <property type="match status" value="1"/>
</dbReference>
<dbReference type="CDD" id="cd12148">
    <property type="entry name" value="fungal_TF_MHR"/>
    <property type="match status" value="1"/>
</dbReference>
<sequence>MRSSIACVRCRRSKVKCVNVGPNTTCRACEASNRECTYPAPVASGAPRAASGATPSRPNTGGPGANKDLAPNIGSAPSHHGHTGGDRPEAPKKAKPKKPAPSGGAAASAANYTGPKAWKEALDSPILNQALLTQVFEAFQQHHSPTLPFLHPPTFLSRLRLPNSASTNTGPNSTSPPAPDRGHSPLLMLGLLCLAARHVPTLSQHFAPALPTPAAVSDFYASALKYRLQNDEDAGHGELGATFAAPSLEKVQAITMLVVHEWGMCRGAEAYVWLGVAIRMAMALGLSWDDAPEPGYPISEPALSPGNGDRNEGSPNSKRRRLEGGKSMGAKITGKEFTDKEVRRRTFWALFMLDRSLSSGRFRPSGIQLADAARVQLPCEERGFLFGEGVRTGFLTVDGLDEKSDDRNGDSIGGRWEVGDDEGILAKVVRITEIWGRVQEWACAAGGRRSEKHPPWSPKSNFYKLQQMLDSFYSSLPEHLHFSPQTLSAHMSSRTSSAYAVMHITHFLCQVVMHREYIPFLPLRLTRPQGPLDPPLFLADDPEIDKAGLEPGVTIAMWWEDSAKEIFRCARGIMQIVNGLEEWNSSVETPAVGFAVYMVGVCGVYAWSFPWMDQKGYITGSIPDPTRKSPSHSGDDEDDDMEGVRGARGPEGSGDESKKAIELITKMRERWKMAEEWYLTLGRLRNYFKTIRDEYVRLHRPGSDTEGTTGPVSGESAEAAVARKLKQGLGGGFEEYRRFEKLFHDFSGMDESELATNARAGAGVSPDVKLGSRASFSEAGADHPTAAGIKKEVKREGDVDALLLAVEGVMPDAPGGGGGDRWMAINTPRQTQQQQQTQVAPQPQVSAQGQADSGFLASLATCAAGQEPMPPNNASPGPAAAHVKSQAPSTMTPPPVNAIPGLGQGQTQAPSLSGNDISPSAARSTVQKQLSPPPPKPTFNQPKPSPEPVKKLTEHEQLQREIDKGDKCGGTEDVAVFVNGRGITEWPSGDNWLGGDAMWEK</sequence>
<feature type="region of interest" description="Disordered" evidence="6">
    <location>
        <begin position="982"/>
        <end position="1001"/>
    </location>
</feature>
<organism evidence="8 9">
    <name type="scientific">Tuber borchii</name>
    <name type="common">White truffle</name>
    <dbReference type="NCBI Taxonomy" id="42251"/>
    <lineage>
        <taxon>Eukaryota</taxon>
        <taxon>Fungi</taxon>
        <taxon>Dikarya</taxon>
        <taxon>Ascomycota</taxon>
        <taxon>Pezizomycotina</taxon>
        <taxon>Pezizomycetes</taxon>
        <taxon>Pezizales</taxon>
        <taxon>Tuberaceae</taxon>
        <taxon>Tuber</taxon>
    </lineage>
</organism>
<dbReference type="CDD" id="cd00067">
    <property type="entry name" value="GAL4"/>
    <property type="match status" value="1"/>
</dbReference>
<feature type="compositionally biased region" description="Pro residues" evidence="6">
    <location>
        <begin position="931"/>
        <end position="947"/>
    </location>
</feature>
<comment type="subcellular location">
    <subcellularLocation>
        <location evidence="1">Nucleus</location>
    </subcellularLocation>
</comment>
<keyword evidence="9" id="KW-1185">Reference proteome</keyword>
<feature type="region of interest" description="Disordered" evidence="6">
    <location>
        <begin position="829"/>
        <end position="849"/>
    </location>
</feature>
<dbReference type="GO" id="GO:0006351">
    <property type="term" value="P:DNA-templated transcription"/>
    <property type="evidence" value="ECO:0007669"/>
    <property type="project" value="InterPro"/>
</dbReference>
<dbReference type="Pfam" id="PF00172">
    <property type="entry name" value="Zn_clus"/>
    <property type="match status" value="1"/>
</dbReference>
<dbReference type="SMART" id="SM00066">
    <property type="entry name" value="GAL4"/>
    <property type="match status" value="1"/>
</dbReference>
<dbReference type="GO" id="GO:0003677">
    <property type="term" value="F:DNA binding"/>
    <property type="evidence" value="ECO:0007669"/>
    <property type="project" value="InterPro"/>
</dbReference>
<feature type="compositionally biased region" description="Basic and acidic residues" evidence="6">
    <location>
        <begin position="948"/>
        <end position="970"/>
    </location>
</feature>
<evidence type="ECO:0000256" key="3">
    <source>
        <dbReference type="ARBA" id="ARBA00023015"/>
    </source>
</evidence>
<feature type="compositionally biased region" description="Polar residues" evidence="6">
    <location>
        <begin position="163"/>
        <end position="173"/>
    </location>
</feature>
<feature type="compositionally biased region" description="Low complexity" evidence="6">
    <location>
        <begin position="100"/>
        <end position="110"/>
    </location>
</feature>
<dbReference type="InterPro" id="IPR001138">
    <property type="entry name" value="Zn2Cys6_DnaBD"/>
</dbReference>
<feature type="region of interest" description="Disordered" evidence="6">
    <location>
        <begin position="160"/>
        <end position="181"/>
    </location>
</feature>
<accession>A0A2T6ZUM3</accession>
<dbReference type="AlphaFoldDB" id="A0A2T6ZUM3"/>
<feature type="region of interest" description="Disordered" evidence="6">
    <location>
        <begin position="864"/>
        <end position="971"/>
    </location>
</feature>
<evidence type="ECO:0000256" key="4">
    <source>
        <dbReference type="ARBA" id="ARBA00023163"/>
    </source>
</evidence>
<feature type="region of interest" description="Disordered" evidence="6">
    <location>
        <begin position="296"/>
        <end position="330"/>
    </location>
</feature>
<name>A0A2T6ZUM3_TUBBO</name>
<evidence type="ECO:0000256" key="5">
    <source>
        <dbReference type="ARBA" id="ARBA00023242"/>
    </source>
</evidence>
<feature type="region of interest" description="Disordered" evidence="6">
    <location>
        <begin position="620"/>
        <end position="659"/>
    </location>
</feature>
<dbReference type="PROSITE" id="PS00463">
    <property type="entry name" value="ZN2_CY6_FUNGAL_1"/>
    <property type="match status" value="1"/>
</dbReference>
<dbReference type="OrthoDB" id="5370478at2759"/>
<evidence type="ECO:0000313" key="9">
    <source>
        <dbReference type="Proteomes" id="UP000244722"/>
    </source>
</evidence>
<feature type="compositionally biased region" description="Polar residues" evidence="6">
    <location>
        <begin position="905"/>
        <end position="930"/>
    </location>
</feature>
<dbReference type="Pfam" id="PF04082">
    <property type="entry name" value="Fungal_trans"/>
    <property type="match status" value="1"/>
</dbReference>
<dbReference type="SMART" id="SM00906">
    <property type="entry name" value="Fungal_trans"/>
    <property type="match status" value="1"/>
</dbReference>
<dbReference type="STRING" id="42251.A0A2T6ZUM3"/>
<feature type="region of interest" description="Disordered" evidence="6">
    <location>
        <begin position="44"/>
        <end position="110"/>
    </location>
</feature>
<evidence type="ECO:0000313" key="8">
    <source>
        <dbReference type="EMBL" id="PUU79163.1"/>
    </source>
</evidence>
<dbReference type="GO" id="GO:0008270">
    <property type="term" value="F:zinc ion binding"/>
    <property type="evidence" value="ECO:0007669"/>
    <property type="project" value="InterPro"/>
</dbReference>
<evidence type="ECO:0000259" key="7">
    <source>
        <dbReference type="PROSITE" id="PS50048"/>
    </source>
</evidence>
<dbReference type="PANTHER" id="PTHR47338:SF5">
    <property type="entry name" value="ZN(II)2CYS6 TRANSCRIPTION FACTOR (EUROFUNG)"/>
    <property type="match status" value="1"/>
</dbReference>
<evidence type="ECO:0000256" key="2">
    <source>
        <dbReference type="ARBA" id="ARBA00022723"/>
    </source>
</evidence>
<gene>
    <name evidence="8" type="ORF">B9Z19DRAFT_1125644</name>
</gene>
<dbReference type="SUPFAM" id="SSF57701">
    <property type="entry name" value="Zn2/Cys6 DNA-binding domain"/>
    <property type="match status" value="1"/>
</dbReference>
<dbReference type="GO" id="GO:0005634">
    <property type="term" value="C:nucleus"/>
    <property type="evidence" value="ECO:0007669"/>
    <property type="project" value="UniProtKB-SubCell"/>
</dbReference>
<keyword evidence="3" id="KW-0805">Transcription regulation</keyword>
<evidence type="ECO:0000256" key="6">
    <source>
        <dbReference type="SAM" id="MobiDB-lite"/>
    </source>
</evidence>
<dbReference type="GO" id="GO:0000981">
    <property type="term" value="F:DNA-binding transcription factor activity, RNA polymerase II-specific"/>
    <property type="evidence" value="ECO:0007669"/>
    <property type="project" value="InterPro"/>
</dbReference>
<dbReference type="InterPro" id="IPR007219">
    <property type="entry name" value="XnlR_reg_dom"/>
</dbReference>
<keyword evidence="2" id="KW-0479">Metal-binding</keyword>
<protein>
    <submittedName>
        <fullName evidence="8">Fungal-specific transcription factor domain-domain-containing protein</fullName>
    </submittedName>
</protein>
<dbReference type="Gene3D" id="4.10.240.10">
    <property type="entry name" value="Zn(2)-C6 fungal-type DNA-binding domain"/>
    <property type="match status" value="1"/>
</dbReference>
<keyword evidence="5" id="KW-0539">Nucleus</keyword>
<dbReference type="EMBL" id="NESQ01000099">
    <property type="protein sequence ID" value="PUU79163.1"/>
    <property type="molecule type" value="Genomic_DNA"/>
</dbReference>
<reference evidence="8 9" key="1">
    <citation type="submission" date="2017-04" db="EMBL/GenBank/DDBJ databases">
        <title>Draft genome sequence of Tuber borchii Vittad., a whitish edible truffle.</title>
        <authorList>
            <consortium name="DOE Joint Genome Institute"/>
            <person name="Murat C."/>
            <person name="Kuo A."/>
            <person name="Barry K.W."/>
            <person name="Clum A."/>
            <person name="Dockter R.B."/>
            <person name="Fauchery L."/>
            <person name="Iotti M."/>
            <person name="Kohler A."/>
            <person name="Labutti K."/>
            <person name="Lindquist E.A."/>
            <person name="Lipzen A."/>
            <person name="Ohm R.A."/>
            <person name="Wang M."/>
            <person name="Grigoriev I.V."/>
            <person name="Zambonelli A."/>
            <person name="Martin F.M."/>
        </authorList>
    </citation>
    <scope>NUCLEOTIDE SEQUENCE [LARGE SCALE GENOMIC DNA]</scope>
    <source>
        <strain evidence="8 9">Tbo3840</strain>
    </source>
</reference>
<dbReference type="InterPro" id="IPR036864">
    <property type="entry name" value="Zn2-C6_fun-type_DNA-bd_sf"/>
</dbReference>
<dbReference type="PROSITE" id="PS50048">
    <property type="entry name" value="ZN2_CY6_FUNGAL_2"/>
    <property type="match status" value="1"/>
</dbReference>
<keyword evidence="4" id="KW-0804">Transcription</keyword>
<feature type="compositionally biased region" description="Low complexity" evidence="6">
    <location>
        <begin position="830"/>
        <end position="849"/>
    </location>
</feature>
<evidence type="ECO:0000256" key="1">
    <source>
        <dbReference type="ARBA" id="ARBA00004123"/>
    </source>
</evidence>
<feature type="domain" description="Zn(2)-C6 fungal-type" evidence="7">
    <location>
        <begin position="6"/>
        <end position="38"/>
    </location>
</feature>
<proteinExistence type="predicted"/>